<evidence type="ECO:0000256" key="1">
    <source>
        <dbReference type="ARBA" id="ARBA00004049"/>
    </source>
</evidence>
<evidence type="ECO:0000256" key="5">
    <source>
        <dbReference type="ARBA" id="ARBA00023163"/>
    </source>
</evidence>
<evidence type="ECO:0000256" key="7">
    <source>
        <dbReference type="SAM" id="MobiDB-lite"/>
    </source>
</evidence>
<feature type="region of interest" description="Disordered" evidence="7">
    <location>
        <begin position="365"/>
        <end position="402"/>
    </location>
</feature>
<sequence>MDPSDEQYDPDGDVSRFLSSPDPHEGEPVISSPPLLPPDALQRTLPLEQTAPLLPQEVLQPLPPPLFSQEALQQTAPLLPQETLQQVPPVLPHEVLQLALPILPQQGFQQAPPLFPHQEVLQQNQVSDGTNVVPATANMETQATEPLSVEGVIIAAMEGIQIEGSSSTNPVNDALYEPVFLQHAPEDRDCTGCVPLREVTHSSPNRNLIFSIHGGIGTFDHAIFDVGYFQGDGRPPIWESFYVDLSMRSHNWVKSFILGCVTLLQSDLTGTTQDSLTSFYDTLCADMSFSTVDEAMSVDLGTWLQFQDLPDFEVGESSRAGGNVDEDSGPNFNLPIMPGATTAAMPGPTESQVPMFGLLSPARLEAGSSSGTANVSPEAQQDAPVEPSETGSSRRSTGTQLALQRRRTANMRLPEMANYLHLPIAEASRRLGLCSTALKHVCRRNGLGRWPSRQIQAIDRQIARLEREAVKGGKKNGMLAIKEEIEALQMKKMAIYDKLFRDANNNDGASGAS</sequence>
<dbReference type="GO" id="GO:0003700">
    <property type="term" value="F:DNA-binding transcription factor activity"/>
    <property type="evidence" value="ECO:0007669"/>
    <property type="project" value="InterPro"/>
</dbReference>
<keyword evidence="3" id="KW-0175">Coiled coil</keyword>
<keyword evidence="5" id="KW-0804">Transcription</keyword>
<dbReference type="PANTHER" id="PTHR46373">
    <property type="entry name" value="PROTEIN RKD4"/>
    <property type="match status" value="1"/>
</dbReference>
<reference evidence="9 10" key="1">
    <citation type="journal article" date="2022" name="Cell">
        <title>Repeat-based holocentromeres influence genome architecture and karyotype evolution.</title>
        <authorList>
            <person name="Hofstatter P.G."/>
            <person name="Thangavel G."/>
            <person name="Lux T."/>
            <person name="Neumann P."/>
            <person name="Vondrak T."/>
            <person name="Novak P."/>
            <person name="Zhang M."/>
            <person name="Costa L."/>
            <person name="Castellani M."/>
            <person name="Scott A."/>
            <person name="Toegelov H."/>
            <person name="Fuchs J."/>
            <person name="Mata-Sucre Y."/>
            <person name="Dias Y."/>
            <person name="Vanzela A.L.L."/>
            <person name="Huettel B."/>
            <person name="Almeida C.C.S."/>
            <person name="Simkova H."/>
            <person name="Souza G."/>
            <person name="Pedrosa-Harand A."/>
            <person name="Macas J."/>
            <person name="Mayer K.F.X."/>
            <person name="Houben A."/>
            <person name="Marques A."/>
        </authorList>
    </citation>
    <scope>NUCLEOTIDE SEQUENCE [LARGE SCALE GENOMIC DNA]</scope>
    <source>
        <strain evidence="9">RhyTen1mFocal</strain>
    </source>
</reference>
<evidence type="ECO:0000313" key="9">
    <source>
        <dbReference type="EMBL" id="KAJ3686706.1"/>
    </source>
</evidence>
<dbReference type="PROSITE" id="PS51519">
    <property type="entry name" value="RWP_RK"/>
    <property type="match status" value="1"/>
</dbReference>
<dbReference type="InterPro" id="IPR003035">
    <property type="entry name" value="RWP-RK_dom"/>
</dbReference>
<dbReference type="GO" id="GO:0003677">
    <property type="term" value="F:DNA binding"/>
    <property type="evidence" value="ECO:0007669"/>
    <property type="project" value="UniProtKB-KW"/>
</dbReference>
<evidence type="ECO:0000256" key="2">
    <source>
        <dbReference type="ARBA" id="ARBA00023015"/>
    </source>
</evidence>
<proteinExistence type="predicted"/>
<organism evidence="9 10">
    <name type="scientific">Rhynchospora tenuis</name>
    <dbReference type="NCBI Taxonomy" id="198213"/>
    <lineage>
        <taxon>Eukaryota</taxon>
        <taxon>Viridiplantae</taxon>
        <taxon>Streptophyta</taxon>
        <taxon>Embryophyta</taxon>
        <taxon>Tracheophyta</taxon>
        <taxon>Spermatophyta</taxon>
        <taxon>Magnoliopsida</taxon>
        <taxon>Liliopsida</taxon>
        <taxon>Poales</taxon>
        <taxon>Cyperaceae</taxon>
        <taxon>Cyperoideae</taxon>
        <taxon>Rhynchosporeae</taxon>
        <taxon>Rhynchospora</taxon>
    </lineage>
</organism>
<feature type="domain" description="RWP-RK" evidence="8">
    <location>
        <begin position="388"/>
        <end position="478"/>
    </location>
</feature>
<dbReference type="AlphaFoldDB" id="A0AAD5Z4G0"/>
<name>A0AAD5Z4G0_9POAL</name>
<keyword evidence="4" id="KW-0238">DNA-binding</keyword>
<dbReference type="PANTHER" id="PTHR46373:SF5">
    <property type="entry name" value="RWP-RK DOMAIN PROTEIN"/>
    <property type="match status" value="1"/>
</dbReference>
<feature type="compositionally biased region" description="Polar residues" evidence="7">
    <location>
        <begin position="367"/>
        <end position="379"/>
    </location>
</feature>
<evidence type="ECO:0000256" key="3">
    <source>
        <dbReference type="ARBA" id="ARBA00023054"/>
    </source>
</evidence>
<dbReference type="Proteomes" id="UP001210211">
    <property type="component" value="Unassembled WGS sequence"/>
</dbReference>
<comment type="function">
    <text evidence="1">Putative transcription factor.</text>
</comment>
<evidence type="ECO:0000256" key="4">
    <source>
        <dbReference type="ARBA" id="ARBA00023125"/>
    </source>
</evidence>
<feature type="compositionally biased region" description="Low complexity" evidence="7">
    <location>
        <begin position="390"/>
        <end position="399"/>
    </location>
</feature>
<dbReference type="InterPro" id="IPR044607">
    <property type="entry name" value="RKD-like"/>
</dbReference>
<evidence type="ECO:0000256" key="6">
    <source>
        <dbReference type="ARBA" id="ARBA00023242"/>
    </source>
</evidence>
<protein>
    <recommendedName>
        <fullName evidence="8">RWP-RK domain-containing protein</fullName>
    </recommendedName>
</protein>
<dbReference type="EMBL" id="JAMRDG010000002">
    <property type="protein sequence ID" value="KAJ3686706.1"/>
    <property type="molecule type" value="Genomic_DNA"/>
</dbReference>
<evidence type="ECO:0000313" key="10">
    <source>
        <dbReference type="Proteomes" id="UP001210211"/>
    </source>
</evidence>
<gene>
    <name evidence="9" type="ORF">LUZ61_015870</name>
</gene>
<keyword evidence="6" id="KW-0539">Nucleus</keyword>
<comment type="caution">
    <text evidence="9">The sequence shown here is derived from an EMBL/GenBank/DDBJ whole genome shotgun (WGS) entry which is preliminary data.</text>
</comment>
<evidence type="ECO:0000259" key="8">
    <source>
        <dbReference type="PROSITE" id="PS51519"/>
    </source>
</evidence>
<accession>A0AAD5Z4G0</accession>
<keyword evidence="10" id="KW-1185">Reference proteome</keyword>
<feature type="compositionally biased region" description="Acidic residues" evidence="7">
    <location>
        <begin position="1"/>
        <end position="12"/>
    </location>
</feature>
<keyword evidence="2" id="KW-0805">Transcription regulation</keyword>
<feature type="region of interest" description="Disordered" evidence="7">
    <location>
        <begin position="1"/>
        <end position="40"/>
    </location>
</feature>
<dbReference type="Pfam" id="PF02042">
    <property type="entry name" value="RWP-RK"/>
    <property type="match status" value="1"/>
</dbReference>